<dbReference type="InterPro" id="IPR000323">
    <property type="entry name" value="Cu2_ascorb_mOase_N"/>
</dbReference>
<feature type="signal peptide" evidence="8">
    <location>
        <begin position="1"/>
        <end position="19"/>
    </location>
</feature>
<dbReference type="InterPro" id="IPR024548">
    <property type="entry name" value="Cu2_monoox_C"/>
</dbReference>
<keyword evidence="4" id="KW-0503">Monooxygenase</keyword>
<evidence type="ECO:0000256" key="5">
    <source>
        <dbReference type="ARBA" id="ARBA00023157"/>
    </source>
</evidence>
<keyword evidence="1" id="KW-0479">Metal-binding</keyword>
<evidence type="ECO:0000259" key="11">
    <source>
        <dbReference type="Pfam" id="PF24784"/>
    </source>
</evidence>
<dbReference type="InterPro" id="IPR008977">
    <property type="entry name" value="PHM/PNGase_F_dom_sf"/>
</dbReference>
<evidence type="ECO:0000256" key="8">
    <source>
        <dbReference type="SAM" id="SignalP"/>
    </source>
</evidence>
<feature type="chain" id="PRO_5042869679" description="Temptin" evidence="8">
    <location>
        <begin position="20"/>
        <end position="596"/>
    </location>
</feature>
<keyword evidence="5" id="KW-1015">Disulfide bond</keyword>
<dbReference type="GO" id="GO:0004500">
    <property type="term" value="F:dopamine beta-monooxygenase activity"/>
    <property type="evidence" value="ECO:0007669"/>
    <property type="project" value="InterPro"/>
</dbReference>
<sequence>MRMLLYLVSAIALWSVCHGYYNYQTKVPNGQHVPHPCKPNFIWHGVGHLNPLGGGERNPFGKDFARLGHEWSVDLCRLDSDGDGLTNGQELGDPTCVWREGEIPRQTDNITHPGVCDPWDSHACAAKNTWVSCDVGEFKCDAIHEQDVRNITLRFPRTKVPADETTYECFVFDFPSDEEYHLIATQPYIDNPNVMHHMVAFACDDSAKLMDAPAKCNMGALGCSTTIGIWTLGMTGECINPEAGFRVGKGGATRVAFQFHWTNKQHVDHWYDSSGMTLYYTPQLRPNDAGVLIIGQNHLDIPPGVSSLTTTGTCTSHCTQTYMNSSINVISVLNHMHYLGVHGNVEQIRDGHVIKNLSMDRPYSYDNPHMHRYETPLVVKPGDELKMICEFSSLGRDHTTVDGQGSYNEMCYGLITYYPKENLGKLGCIQWKDLDFCDFHDEEPCNIGQMFNSSNPETAHIIDEVLSKCGAYGSCRKECPPVIATLRQDNPCLRGTMWEYIKTRVMIYMEDGKLLKLVSAMDICDREGQQTAVSTTQATPTSADCKHNNPPERKPSSGTESKPNPVNTFLEIVHALGSRPLLQNIIFNNNNNNNGN</sequence>
<dbReference type="PROSITE" id="PS00084">
    <property type="entry name" value="CU2_MONOOXYGENASE_1"/>
    <property type="match status" value="1"/>
</dbReference>
<evidence type="ECO:0000256" key="6">
    <source>
        <dbReference type="ARBA" id="ARBA00023180"/>
    </source>
</evidence>
<dbReference type="PANTHER" id="PTHR10157:SF23">
    <property type="entry name" value="MOXD1 HOMOLOG 1"/>
    <property type="match status" value="1"/>
</dbReference>
<dbReference type="InterPro" id="IPR057626">
    <property type="entry name" value="S-S_Temptin"/>
</dbReference>
<dbReference type="InterPro" id="IPR036939">
    <property type="entry name" value="Cu2_ascorb_mOase_N_sf"/>
</dbReference>
<dbReference type="Pfam" id="PF03712">
    <property type="entry name" value="Cu2_monoox_C"/>
    <property type="match status" value="1"/>
</dbReference>
<feature type="domain" description="Copper type II ascorbate-dependent monooxygenase N-terminal" evidence="9">
    <location>
        <begin position="153"/>
        <end position="266"/>
    </location>
</feature>
<evidence type="ECO:0000259" key="10">
    <source>
        <dbReference type="Pfam" id="PF03712"/>
    </source>
</evidence>
<proteinExistence type="predicted"/>
<dbReference type="InterPro" id="IPR014784">
    <property type="entry name" value="Cu2_ascorb_mOase-like_C"/>
</dbReference>
<feature type="compositionally biased region" description="Basic and acidic residues" evidence="7">
    <location>
        <begin position="544"/>
        <end position="555"/>
    </location>
</feature>
<dbReference type="InterPro" id="IPR000945">
    <property type="entry name" value="DBH-like"/>
</dbReference>
<dbReference type="EMBL" id="JBAMIC010000018">
    <property type="protein sequence ID" value="KAK7094627.1"/>
    <property type="molecule type" value="Genomic_DNA"/>
</dbReference>
<evidence type="ECO:0008006" key="14">
    <source>
        <dbReference type="Google" id="ProtNLM"/>
    </source>
</evidence>
<keyword evidence="3" id="KW-0186">Copper</keyword>
<evidence type="ECO:0000259" key="9">
    <source>
        <dbReference type="Pfam" id="PF01082"/>
    </source>
</evidence>
<keyword evidence="2" id="KW-0560">Oxidoreductase</keyword>
<dbReference type="Gene3D" id="2.60.120.230">
    <property type="match status" value="1"/>
</dbReference>
<dbReference type="AlphaFoldDB" id="A0AAN9AWW2"/>
<evidence type="ECO:0000256" key="4">
    <source>
        <dbReference type="ARBA" id="ARBA00023033"/>
    </source>
</evidence>
<evidence type="ECO:0000256" key="3">
    <source>
        <dbReference type="ARBA" id="ARBA00023008"/>
    </source>
</evidence>
<feature type="compositionally biased region" description="Polar residues" evidence="7">
    <location>
        <begin position="556"/>
        <end position="565"/>
    </location>
</feature>
<dbReference type="PANTHER" id="PTHR10157">
    <property type="entry name" value="DOPAMINE BETA HYDROXYLASE RELATED"/>
    <property type="match status" value="1"/>
</dbReference>
<dbReference type="Pfam" id="PF01082">
    <property type="entry name" value="Cu2_monooxygen"/>
    <property type="match status" value="1"/>
</dbReference>
<evidence type="ECO:0000256" key="1">
    <source>
        <dbReference type="ARBA" id="ARBA00022723"/>
    </source>
</evidence>
<evidence type="ECO:0000313" key="12">
    <source>
        <dbReference type="EMBL" id="KAK7094627.1"/>
    </source>
</evidence>
<comment type="caution">
    <text evidence="12">The sequence shown here is derived from an EMBL/GenBank/DDBJ whole genome shotgun (WGS) entry which is preliminary data.</text>
</comment>
<dbReference type="InterPro" id="IPR020611">
    <property type="entry name" value="Cu2_ascorb_mOase_CS-1"/>
</dbReference>
<keyword evidence="6" id="KW-0325">Glycoprotein</keyword>
<keyword evidence="13" id="KW-1185">Reference proteome</keyword>
<evidence type="ECO:0000313" key="13">
    <source>
        <dbReference type="Proteomes" id="UP001374579"/>
    </source>
</evidence>
<protein>
    <recommendedName>
        <fullName evidence="14">Temptin</fullName>
    </recommendedName>
</protein>
<dbReference type="Pfam" id="PF24784">
    <property type="entry name" value="Temptin_C"/>
    <property type="match status" value="1"/>
</dbReference>
<reference evidence="12 13" key="1">
    <citation type="submission" date="2024-02" db="EMBL/GenBank/DDBJ databases">
        <title>Chromosome-scale genome assembly of the rough periwinkle Littorina saxatilis.</title>
        <authorList>
            <person name="De Jode A."/>
            <person name="Faria R."/>
            <person name="Formenti G."/>
            <person name="Sims Y."/>
            <person name="Smith T.P."/>
            <person name="Tracey A."/>
            <person name="Wood J.M.D."/>
            <person name="Zagrodzka Z.B."/>
            <person name="Johannesson K."/>
            <person name="Butlin R.K."/>
            <person name="Leder E.H."/>
        </authorList>
    </citation>
    <scope>NUCLEOTIDE SEQUENCE [LARGE SCALE GENOMIC DNA]</scope>
    <source>
        <strain evidence="12">Snail1</strain>
        <tissue evidence="12">Muscle</tissue>
    </source>
</reference>
<dbReference type="GO" id="GO:0005507">
    <property type="term" value="F:copper ion binding"/>
    <property type="evidence" value="ECO:0007669"/>
    <property type="project" value="InterPro"/>
</dbReference>
<feature type="domain" description="Temptin Cys/Cys disulfide" evidence="11">
    <location>
        <begin position="18"/>
        <end position="115"/>
    </location>
</feature>
<dbReference type="Proteomes" id="UP001374579">
    <property type="component" value="Unassembled WGS sequence"/>
</dbReference>
<dbReference type="SUPFAM" id="SSF49742">
    <property type="entry name" value="PHM/PNGase F"/>
    <property type="match status" value="2"/>
</dbReference>
<feature type="region of interest" description="Disordered" evidence="7">
    <location>
        <begin position="531"/>
        <end position="565"/>
    </location>
</feature>
<gene>
    <name evidence="12" type="ORF">V1264_006158</name>
</gene>
<feature type="domain" description="Copper type II ascorbate-dependent monooxygenase C-terminal" evidence="10">
    <location>
        <begin position="288"/>
        <end position="423"/>
    </location>
</feature>
<evidence type="ECO:0000256" key="2">
    <source>
        <dbReference type="ARBA" id="ARBA00023002"/>
    </source>
</evidence>
<organism evidence="12 13">
    <name type="scientific">Littorina saxatilis</name>
    <dbReference type="NCBI Taxonomy" id="31220"/>
    <lineage>
        <taxon>Eukaryota</taxon>
        <taxon>Metazoa</taxon>
        <taxon>Spiralia</taxon>
        <taxon>Lophotrochozoa</taxon>
        <taxon>Mollusca</taxon>
        <taxon>Gastropoda</taxon>
        <taxon>Caenogastropoda</taxon>
        <taxon>Littorinimorpha</taxon>
        <taxon>Littorinoidea</taxon>
        <taxon>Littorinidae</taxon>
        <taxon>Littorina</taxon>
    </lineage>
</organism>
<name>A0AAN9AWW2_9CAEN</name>
<accession>A0AAN9AWW2</accession>
<dbReference type="Gene3D" id="2.60.120.310">
    <property type="entry name" value="Copper type II, ascorbate-dependent monooxygenase, N-terminal domain"/>
    <property type="match status" value="1"/>
</dbReference>
<evidence type="ECO:0000256" key="7">
    <source>
        <dbReference type="SAM" id="MobiDB-lite"/>
    </source>
</evidence>
<keyword evidence="8" id="KW-0732">Signal</keyword>
<feature type="compositionally biased region" description="Polar residues" evidence="7">
    <location>
        <begin position="531"/>
        <end position="542"/>
    </location>
</feature>